<gene>
    <name evidence="2" type="ORF">VP1G_03022</name>
</gene>
<evidence type="ECO:0000313" key="3">
    <source>
        <dbReference type="Proteomes" id="UP000078576"/>
    </source>
</evidence>
<feature type="region of interest" description="Disordered" evidence="1">
    <location>
        <begin position="588"/>
        <end position="618"/>
    </location>
</feature>
<feature type="region of interest" description="Disordered" evidence="1">
    <location>
        <begin position="1"/>
        <end position="336"/>
    </location>
</feature>
<accession>A0A194UVL5</accession>
<feature type="compositionally biased region" description="Low complexity" evidence="1">
    <location>
        <begin position="38"/>
        <end position="49"/>
    </location>
</feature>
<name>A0A194UVL5_CYTMA</name>
<evidence type="ECO:0000256" key="1">
    <source>
        <dbReference type="SAM" id="MobiDB-lite"/>
    </source>
</evidence>
<dbReference type="AlphaFoldDB" id="A0A194UVL5"/>
<keyword evidence="3" id="KW-1185">Reference proteome</keyword>
<dbReference type="STRING" id="694573.A0A194UVL5"/>
<feature type="compositionally biased region" description="Low complexity" evidence="1">
    <location>
        <begin position="125"/>
        <end position="136"/>
    </location>
</feature>
<feature type="compositionally biased region" description="Polar residues" evidence="1">
    <location>
        <begin position="50"/>
        <end position="63"/>
    </location>
</feature>
<sequence length="728" mass="78812">MESSAPKRRKTSPTSSVPIESTTPPDPPPQQQQEKQDQSSPTRSSQRQSVASPTKSSLATSHTDILPRRRPTASQRAEEPPASEPDSRNDDAELSAALTAQLEHHSEGDGTASSPASPRPRDAPASRQARSAPGAPVQGQGESQSPLKRAGGSTLGAQPPRRTPNRLRPEPRPLPPPGPENEEDILNPFVGRALPRSPLRTGVLPAVVHEEPELPPTPQHPDPLVSTPPSGIHNTPSKRRRPGNAGEAAARLTSPTKGRSQQGQGQGPPPRKESQKPMPLRIARRGSPVQVVETELPPSQKQKAQKDQPRGEFAPGTHPRRSIRLNPHARKESERDTLLKDVAQLEADLNLATRENDSATRSLPLSAGKKDVLNLLRRHLLPAGSTETKTDPSTEWIEAAMNPIAMLGFNGVSSMLLPPPIPLEKEESEPPPVSHHPIPMTASEELPYLQVFTPLAFTSTITAIAPSPDNKGGPTLQKHTIHIRSATPPGLFVARVEMTVNTRTFAVSSLSVPRLDPAAASELTPFIDSLCSPQAPHHSALTRNVSVLAWAMGEWYRVALKRAKFWHALEKQLGPERKDGLGEVVRAMRTKKKRRRRGQQQPPEDSGMGESFESTESGSLDGMLLSKADLLPHMGRTSIDLEVPCFAEEAIGVKSELRVNWLIEFDWTGEARSNLGVEIGVLGKWQAADIRKSFVGLPNLFDKLIRGGEDPLTAVKSVVALLAGEPSA</sequence>
<dbReference type="Proteomes" id="UP000078576">
    <property type="component" value="Unassembled WGS sequence"/>
</dbReference>
<organism evidence="2 3">
    <name type="scientific">Cytospora mali</name>
    <name type="common">Apple Valsa canker fungus</name>
    <name type="synonym">Valsa mali</name>
    <dbReference type="NCBI Taxonomy" id="578113"/>
    <lineage>
        <taxon>Eukaryota</taxon>
        <taxon>Fungi</taxon>
        <taxon>Dikarya</taxon>
        <taxon>Ascomycota</taxon>
        <taxon>Pezizomycotina</taxon>
        <taxon>Sordariomycetes</taxon>
        <taxon>Sordariomycetidae</taxon>
        <taxon>Diaporthales</taxon>
        <taxon>Cytosporaceae</taxon>
        <taxon>Cytospora</taxon>
    </lineage>
</organism>
<feature type="compositionally biased region" description="Basic residues" evidence="1">
    <location>
        <begin position="588"/>
        <end position="598"/>
    </location>
</feature>
<protein>
    <submittedName>
        <fullName evidence="2">Uncharacterized protein</fullName>
    </submittedName>
</protein>
<reference evidence="3" key="1">
    <citation type="submission" date="2014-12" db="EMBL/GenBank/DDBJ databases">
        <title>Genome Sequence of Valsa Canker Pathogens Uncovers a Specific Adaption of Colonization on Woody Bark.</title>
        <authorList>
            <person name="Yin Z."/>
            <person name="Liu H."/>
            <person name="Gao X."/>
            <person name="Li Z."/>
            <person name="Song N."/>
            <person name="Ke X."/>
            <person name="Dai Q."/>
            <person name="Wu Y."/>
            <person name="Sun Y."/>
            <person name="Xu J.-R."/>
            <person name="Kang Z.K."/>
            <person name="Wang L."/>
            <person name="Huang L."/>
        </authorList>
    </citation>
    <scope>NUCLEOTIDE SEQUENCE [LARGE SCALE GENOMIC DNA]</scope>
    <source>
        <strain evidence="3">SXYL134</strain>
    </source>
</reference>
<feature type="compositionally biased region" description="Basic residues" evidence="1">
    <location>
        <begin position="1"/>
        <end position="11"/>
    </location>
</feature>
<evidence type="ECO:0000313" key="2">
    <source>
        <dbReference type="EMBL" id="KUI55735.1"/>
    </source>
</evidence>
<proteinExistence type="predicted"/>
<dbReference type="EMBL" id="KN714682">
    <property type="protein sequence ID" value="KUI55735.1"/>
    <property type="molecule type" value="Genomic_DNA"/>
</dbReference>
<dbReference type="OrthoDB" id="4160836at2759"/>